<gene>
    <name evidence="2" type="ORF">ACFSXZ_30140</name>
</gene>
<keyword evidence="3" id="KW-1185">Reference proteome</keyword>
<feature type="compositionally biased region" description="Gly residues" evidence="1">
    <location>
        <begin position="1"/>
        <end position="15"/>
    </location>
</feature>
<name>A0ABW5G364_9PSEU</name>
<accession>A0ABW5G364</accession>
<feature type="region of interest" description="Disordered" evidence="1">
    <location>
        <begin position="1"/>
        <end position="105"/>
    </location>
</feature>
<feature type="compositionally biased region" description="Low complexity" evidence="1">
    <location>
        <begin position="44"/>
        <end position="53"/>
    </location>
</feature>
<evidence type="ECO:0000313" key="3">
    <source>
        <dbReference type="Proteomes" id="UP001597417"/>
    </source>
</evidence>
<comment type="caution">
    <text evidence="2">The sequence shown here is derived from an EMBL/GenBank/DDBJ whole genome shotgun (WGS) entry which is preliminary data.</text>
</comment>
<dbReference type="EMBL" id="JBHUKR010000020">
    <property type="protein sequence ID" value="MFD2420596.1"/>
    <property type="molecule type" value="Genomic_DNA"/>
</dbReference>
<feature type="compositionally biased region" description="Basic and acidic residues" evidence="1">
    <location>
        <begin position="63"/>
        <end position="79"/>
    </location>
</feature>
<dbReference type="Proteomes" id="UP001597417">
    <property type="component" value="Unassembled WGS sequence"/>
</dbReference>
<organism evidence="2 3">
    <name type="scientific">Amycolatopsis pigmentata</name>
    <dbReference type="NCBI Taxonomy" id="450801"/>
    <lineage>
        <taxon>Bacteria</taxon>
        <taxon>Bacillati</taxon>
        <taxon>Actinomycetota</taxon>
        <taxon>Actinomycetes</taxon>
        <taxon>Pseudonocardiales</taxon>
        <taxon>Pseudonocardiaceae</taxon>
        <taxon>Amycolatopsis</taxon>
    </lineage>
</organism>
<evidence type="ECO:0000256" key="1">
    <source>
        <dbReference type="SAM" id="MobiDB-lite"/>
    </source>
</evidence>
<protein>
    <submittedName>
        <fullName evidence="2">Uncharacterized protein</fullName>
    </submittedName>
</protein>
<sequence length="105" mass="9998">PGTGAWGSSVPGGGSARLDAGARTGSGPGAAGARPGGALGGAAAGRAASSPGMPGMGGQGRGGGEDTEHRGRGLVKHDWEDDLVGNLPPHVPSVIDCGPDGYEDE</sequence>
<reference evidence="3" key="1">
    <citation type="journal article" date="2019" name="Int. J. Syst. Evol. Microbiol.">
        <title>The Global Catalogue of Microorganisms (GCM) 10K type strain sequencing project: providing services to taxonomists for standard genome sequencing and annotation.</title>
        <authorList>
            <consortium name="The Broad Institute Genomics Platform"/>
            <consortium name="The Broad Institute Genome Sequencing Center for Infectious Disease"/>
            <person name="Wu L."/>
            <person name="Ma J."/>
        </authorList>
    </citation>
    <scope>NUCLEOTIDE SEQUENCE [LARGE SCALE GENOMIC DNA]</scope>
    <source>
        <strain evidence="3">CGMCC 4.7645</strain>
    </source>
</reference>
<evidence type="ECO:0000313" key="2">
    <source>
        <dbReference type="EMBL" id="MFD2420596.1"/>
    </source>
</evidence>
<feature type="non-terminal residue" evidence="2">
    <location>
        <position position="1"/>
    </location>
</feature>
<feature type="compositionally biased region" description="Gly residues" evidence="1">
    <location>
        <begin position="24"/>
        <end position="43"/>
    </location>
</feature>
<proteinExistence type="predicted"/>